<keyword evidence="3" id="KW-1185">Reference proteome</keyword>
<dbReference type="InterPro" id="IPR057370">
    <property type="entry name" value="ELLD"/>
</dbReference>
<dbReference type="HOGENOM" id="CLU_2787275_0_0_11"/>
<name>R9L1K5_9ACTN</name>
<dbReference type="STRING" id="1235794.C811_00438"/>
<accession>R9L1K5</accession>
<feature type="domain" description="Endolysin-like" evidence="1">
    <location>
        <begin position="5"/>
        <end position="68"/>
    </location>
</feature>
<proteinExistence type="predicted"/>
<dbReference type="AlphaFoldDB" id="R9L1K5"/>
<reference evidence="2 3" key="1">
    <citation type="submission" date="2013-04" db="EMBL/GenBank/DDBJ databases">
        <title>The Genome Sequence of Enterorhabdus caecimuris B7.</title>
        <authorList>
            <consortium name="The Broad Institute Genomics Platform"/>
            <consortium name="The Broad Institute Genome Sequencing Center for Infectious Disease"/>
            <person name="Earl A."/>
            <person name="Xavier R."/>
            <person name="Elson C."/>
            <person name="Duck W."/>
            <person name="Walker B."/>
            <person name="Young S."/>
            <person name="Zeng Q."/>
            <person name="Gargeya S."/>
            <person name="Fitzgerald M."/>
            <person name="Haas B."/>
            <person name="Abouelleil A."/>
            <person name="Allen A.W."/>
            <person name="Alvarado L."/>
            <person name="Arachchi H.M."/>
            <person name="Berlin A.M."/>
            <person name="Chapman S.B."/>
            <person name="Gainer-Dewar J."/>
            <person name="Goldberg J."/>
            <person name="Griggs A."/>
            <person name="Gujja S."/>
            <person name="Hansen M."/>
            <person name="Howarth C."/>
            <person name="Imamovic A."/>
            <person name="Ireland A."/>
            <person name="Larimer J."/>
            <person name="McCowan C."/>
            <person name="Murphy C."/>
            <person name="Pearson M."/>
            <person name="Poon T.W."/>
            <person name="Priest M."/>
            <person name="Roberts A."/>
            <person name="Saif S."/>
            <person name="Shea T."/>
            <person name="Sisk P."/>
            <person name="Sykes S."/>
            <person name="Wortman J."/>
            <person name="Nusbaum C."/>
            <person name="Birren B."/>
        </authorList>
    </citation>
    <scope>NUCLEOTIDE SEQUENCE [LARGE SCALE GENOMIC DNA]</scope>
    <source>
        <strain evidence="2 3">B7</strain>
    </source>
</reference>
<dbReference type="EMBL" id="ASSY01000005">
    <property type="protein sequence ID" value="EOS52408.1"/>
    <property type="molecule type" value="Genomic_DNA"/>
</dbReference>
<evidence type="ECO:0000259" key="1">
    <source>
        <dbReference type="Pfam" id="PF25309"/>
    </source>
</evidence>
<comment type="caution">
    <text evidence="2">The sequence shown here is derived from an EMBL/GenBank/DDBJ whole genome shotgun (WGS) entry which is preliminary data.</text>
</comment>
<protein>
    <recommendedName>
        <fullName evidence="1">Endolysin-like domain-containing protein</fullName>
    </recommendedName>
</protein>
<evidence type="ECO:0000313" key="3">
    <source>
        <dbReference type="Proteomes" id="UP000014204"/>
    </source>
</evidence>
<organism evidence="2 3">
    <name type="scientific">Adlercreutzia caecimuris B7</name>
    <dbReference type="NCBI Taxonomy" id="1235794"/>
    <lineage>
        <taxon>Bacteria</taxon>
        <taxon>Bacillati</taxon>
        <taxon>Actinomycetota</taxon>
        <taxon>Coriobacteriia</taxon>
        <taxon>Eggerthellales</taxon>
        <taxon>Eggerthellaceae</taxon>
        <taxon>Adlercreutzia</taxon>
    </lineage>
</organism>
<dbReference type="Pfam" id="PF25309">
    <property type="entry name" value="ELLD"/>
    <property type="match status" value="1"/>
</dbReference>
<gene>
    <name evidence="2" type="ORF">C811_00438</name>
</gene>
<evidence type="ECO:0000313" key="2">
    <source>
        <dbReference type="EMBL" id="EOS52408.1"/>
    </source>
</evidence>
<sequence length="68" mass="7277">MTAYIGQASCDERGKYVGGQAGNQTGTELNTRAAYLYSWHTLIRFNDPGMATKCGQAMADAAANMRIG</sequence>
<dbReference type="Proteomes" id="UP000014204">
    <property type="component" value="Unassembled WGS sequence"/>
</dbReference>